<accession>A0A364LH86</accession>
<proteinExistence type="predicted"/>
<dbReference type="Gene3D" id="6.10.140.2010">
    <property type="match status" value="1"/>
</dbReference>
<evidence type="ECO:0000256" key="1">
    <source>
        <dbReference type="SAM" id="Coils"/>
    </source>
</evidence>
<feature type="coiled-coil region" evidence="1">
    <location>
        <begin position="165"/>
        <end position="192"/>
    </location>
</feature>
<sequence>MPSLSSSPETISQWLNSFDHLQEDEKAHRVPGSDVKRVLGLYGLKTAQHVHEFLESPEGKEVRVRIYKEIAAHEAIMDAMRLKAQDDLIKAHRALAYLLMQLSAKKAKARKDYNAELDRQIQKDLARNKVVHEQGAVKLELPAGREWELMLEAYEISEEIIHVALQHSLLAAEKVEEEIAEIDRKQLKLTQKYNSLQTLLNEHDAYLEIIYQQANPEQSIQLINQRLESFNPVPQNKLVGKRIHQQAAEIHRQQLENILGVLKNEKRMYDASGNKVIDFRQAAFFVPSHCQLRMQDQHIYLFEHENELTNRPVRTPHLIDRAHKIGLHQHRDMLGTQQLLLMKQAQDMSRLEKRRNVAEEKRLDVLEDVAKFSKALIDIHDAKLFARERVAAYTSNNYIPRPQPAFQEEMKASYVHMLRLMKLQPTPQVIDSLKATAKAAQVKDLPLQTALNGLKPGSIVPQETMNLLNQGARFFGGPIRPQPLNGAVRPELNHTFAGR</sequence>
<feature type="coiled-coil region" evidence="1">
    <location>
        <begin position="341"/>
        <end position="368"/>
    </location>
</feature>
<reference evidence="3 4" key="1">
    <citation type="submission" date="2017-02" db="EMBL/GenBank/DDBJ databases">
        <title>Legionella quilivanii strain from human: case report and whole genome sequencing analysis.</title>
        <authorList>
            <person name="Lalancette C."/>
            <person name="Leduc J.-M."/>
            <person name="Levesque S."/>
            <person name="Fournier E."/>
            <person name="Saoud J."/>
            <person name="Faucher S.P."/>
            <person name="Bernard K."/>
            <person name="Martineau C."/>
            <person name="Longtin J."/>
        </authorList>
    </citation>
    <scope>NUCLEOTIDE SEQUENCE [LARGE SCALE GENOMIC DNA]</scope>
    <source>
        <strain evidence="3 4">ID143958</strain>
    </source>
</reference>
<name>A0A364LH86_9GAMM</name>
<organism evidence="3 4">
    <name type="scientific">Legionella quinlivanii</name>
    <dbReference type="NCBI Taxonomy" id="45073"/>
    <lineage>
        <taxon>Bacteria</taxon>
        <taxon>Pseudomonadati</taxon>
        <taxon>Pseudomonadota</taxon>
        <taxon>Gammaproteobacteria</taxon>
        <taxon>Legionellales</taxon>
        <taxon>Legionellaceae</taxon>
        <taxon>Legionella</taxon>
    </lineage>
</organism>
<dbReference type="EMBL" id="MVJN01000008">
    <property type="protein sequence ID" value="RAP35648.1"/>
    <property type="molecule type" value="Genomic_DNA"/>
</dbReference>
<dbReference type="RefSeq" id="WP_112220050.1">
    <property type="nucleotide sequence ID" value="NZ_MVJN01000008.1"/>
</dbReference>
<gene>
    <name evidence="3" type="ORF">B1207_11140</name>
</gene>
<evidence type="ECO:0000259" key="2">
    <source>
        <dbReference type="Pfam" id="PF18641"/>
    </source>
</evidence>
<dbReference type="Pfam" id="PF18641">
    <property type="entry name" value="LidA_Long_CC"/>
    <property type="match status" value="1"/>
</dbReference>
<dbReference type="InterPro" id="IPR041463">
    <property type="entry name" value="LidA_long_CC"/>
</dbReference>
<dbReference type="Proteomes" id="UP000249458">
    <property type="component" value="Unassembled WGS sequence"/>
</dbReference>
<evidence type="ECO:0000313" key="3">
    <source>
        <dbReference type="EMBL" id="RAP35648.1"/>
    </source>
</evidence>
<protein>
    <recommendedName>
        <fullName evidence="2">LidA long coiled-coil domain-containing protein</fullName>
    </recommendedName>
</protein>
<comment type="caution">
    <text evidence="3">The sequence shown here is derived from an EMBL/GenBank/DDBJ whole genome shotgun (WGS) entry which is preliminary data.</text>
</comment>
<feature type="domain" description="LidA long coiled-coil" evidence="2">
    <location>
        <begin position="173"/>
        <end position="307"/>
    </location>
</feature>
<keyword evidence="1" id="KW-0175">Coiled coil</keyword>
<evidence type="ECO:0000313" key="4">
    <source>
        <dbReference type="Proteomes" id="UP000249458"/>
    </source>
</evidence>
<dbReference type="AlphaFoldDB" id="A0A364LH86"/>